<organism evidence="1 2">
    <name type="scientific">Vitis vinifera</name>
    <name type="common">Grape</name>
    <dbReference type="NCBI Taxonomy" id="29760"/>
    <lineage>
        <taxon>Eukaryota</taxon>
        <taxon>Viridiplantae</taxon>
        <taxon>Streptophyta</taxon>
        <taxon>Embryophyta</taxon>
        <taxon>Tracheophyta</taxon>
        <taxon>Spermatophyta</taxon>
        <taxon>Magnoliopsida</taxon>
        <taxon>eudicotyledons</taxon>
        <taxon>Gunneridae</taxon>
        <taxon>Pentapetalae</taxon>
        <taxon>rosids</taxon>
        <taxon>Vitales</taxon>
        <taxon>Vitaceae</taxon>
        <taxon>Viteae</taxon>
        <taxon>Vitis</taxon>
    </lineage>
</organism>
<proteinExistence type="predicted"/>
<gene>
    <name evidence="1" type="ORF">CK203_056511</name>
</gene>
<name>A0A438GEM2_VITVI</name>
<accession>A0A438GEM2</accession>
<dbReference type="Proteomes" id="UP000288805">
    <property type="component" value="Unassembled WGS sequence"/>
</dbReference>
<protein>
    <recommendedName>
        <fullName evidence="3">Reverse transcriptase domain-containing protein</fullName>
    </recommendedName>
</protein>
<reference evidence="1 2" key="1">
    <citation type="journal article" date="2018" name="PLoS Genet.">
        <title>Population sequencing reveals clonal diversity and ancestral inbreeding in the grapevine cultivar Chardonnay.</title>
        <authorList>
            <person name="Roach M.J."/>
            <person name="Johnson D.L."/>
            <person name="Bohlmann J."/>
            <person name="van Vuuren H.J."/>
            <person name="Jones S.J."/>
            <person name="Pretorius I.S."/>
            <person name="Schmidt S.A."/>
            <person name="Borneman A.R."/>
        </authorList>
    </citation>
    <scope>NUCLEOTIDE SEQUENCE [LARGE SCALE GENOMIC DNA]</scope>
    <source>
        <strain evidence="2">cv. Chardonnay</strain>
        <tissue evidence="1">Leaf</tissue>
    </source>
</reference>
<evidence type="ECO:0000313" key="1">
    <source>
        <dbReference type="EMBL" id="RVW70628.1"/>
    </source>
</evidence>
<dbReference type="AlphaFoldDB" id="A0A438GEM2"/>
<dbReference type="EMBL" id="QGNW01000459">
    <property type="protein sequence ID" value="RVW70628.1"/>
    <property type="molecule type" value="Genomic_DNA"/>
</dbReference>
<evidence type="ECO:0000313" key="2">
    <source>
        <dbReference type="Proteomes" id="UP000288805"/>
    </source>
</evidence>
<evidence type="ECO:0008006" key="3">
    <source>
        <dbReference type="Google" id="ProtNLM"/>
    </source>
</evidence>
<sequence length="67" mass="7621">MSQGAFVERQILDVILITNELVDEKRRSGEEGIVFKIDFEKAYNHVDWGFSTMYLKEKGLVQNGGLG</sequence>
<comment type="caution">
    <text evidence="1">The sequence shown here is derived from an EMBL/GenBank/DDBJ whole genome shotgun (WGS) entry which is preliminary data.</text>
</comment>